<reference evidence="13 14" key="1">
    <citation type="submission" date="2020-05" db="EMBL/GenBank/DDBJ databases">
        <title>Gimesia benthica sp. nov., a novel planctomycete isolated from a deep-sea water sample of the Northwest Indian Ocean.</title>
        <authorList>
            <person name="Wang J."/>
            <person name="Ruan C."/>
            <person name="Song L."/>
            <person name="Zhu Y."/>
            <person name="Li A."/>
            <person name="Zheng X."/>
            <person name="Wang L."/>
            <person name="Lu Z."/>
            <person name="Huang Y."/>
            <person name="Du W."/>
            <person name="Zhou Y."/>
            <person name="Huang L."/>
            <person name="Dai X."/>
        </authorList>
    </citation>
    <scope>NUCLEOTIDE SEQUENCE [LARGE SCALE GENOMIC DNA]</scope>
    <source>
        <strain evidence="13 14">YYQ-30</strain>
    </source>
</reference>
<dbReference type="GO" id="GO:0046872">
    <property type="term" value="F:metal ion binding"/>
    <property type="evidence" value="ECO:0007669"/>
    <property type="project" value="UniProtKB-KW"/>
</dbReference>
<dbReference type="SUPFAM" id="SSF54211">
    <property type="entry name" value="Ribosomal protein S5 domain 2-like"/>
    <property type="match status" value="2"/>
</dbReference>
<evidence type="ECO:0000256" key="12">
    <source>
        <dbReference type="HAMAP-Rule" id="MF_00388"/>
    </source>
</evidence>
<dbReference type="UniPathway" id="UPA00359">
    <property type="reaction ID" value="UER00478"/>
</dbReference>
<dbReference type="PANTHER" id="PTHR33694:SF1">
    <property type="entry name" value="UDP-3-O-ACYL-N-ACETYLGLUCOSAMINE DEACETYLASE 1, MITOCHONDRIAL-RELATED"/>
    <property type="match status" value="1"/>
</dbReference>
<feature type="binding site" evidence="12">
    <location>
        <position position="85"/>
    </location>
    <ligand>
        <name>Zn(2+)</name>
        <dbReference type="ChEBI" id="CHEBI:29105"/>
    </ligand>
</feature>
<keyword evidence="10 12" id="KW-0443">Lipid metabolism</keyword>
<evidence type="ECO:0000256" key="11">
    <source>
        <dbReference type="ARBA" id="ARBA00024535"/>
    </source>
</evidence>
<evidence type="ECO:0000256" key="1">
    <source>
        <dbReference type="ARBA" id="ARBA00001947"/>
    </source>
</evidence>
<dbReference type="PANTHER" id="PTHR33694">
    <property type="entry name" value="UDP-3-O-ACYL-N-ACETYLGLUCOSAMINE DEACETYLASE 1, MITOCHONDRIAL-RELATED"/>
    <property type="match status" value="1"/>
</dbReference>
<proteinExistence type="inferred from homology"/>
<keyword evidence="7 12" id="KW-0479">Metal-binding</keyword>
<dbReference type="Gene3D" id="3.30.1700.10">
    <property type="entry name" value="lpxc deacetylase, domain 2"/>
    <property type="match status" value="1"/>
</dbReference>
<evidence type="ECO:0000256" key="3">
    <source>
        <dbReference type="ARBA" id="ARBA00005002"/>
    </source>
</evidence>
<comment type="pathway">
    <text evidence="3 12">Glycolipid biosynthesis; lipid IV(A) biosynthesis; lipid IV(A) from (3R)-3-hydroxytetradecanoyl-[acyl-carrier-protein] and UDP-N-acetyl-alpha-D-glucosamine: step 2/6.</text>
</comment>
<comment type="catalytic activity">
    <reaction evidence="11 12">
        <text>a UDP-3-O-[(3R)-3-hydroxyacyl]-N-acetyl-alpha-D-glucosamine + H2O = a UDP-3-O-[(3R)-3-hydroxyacyl]-alpha-D-glucosamine + acetate</text>
        <dbReference type="Rhea" id="RHEA:67816"/>
        <dbReference type="ChEBI" id="CHEBI:15377"/>
        <dbReference type="ChEBI" id="CHEBI:30089"/>
        <dbReference type="ChEBI" id="CHEBI:137740"/>
        <dbReference type="ChEBI" id="CHEBI:173225"/>
        <dbReference type="EC" id="3.5.1.108"/>
    </reaction>
</comment>
<comment type="cofactor">
    <cofactor evidence="1 12">
        <name>Zn(2+)</name>
        <dbReference type="ChEBI" id="CHEBI:29105"/>
    </cofactor>
</comment>
<evidence type="ECO:0000256" key="9">
    <source>
        <dbReference type="ARBA" id="ARBA00022833"/>
    </source>
</evidence>
<evidence type="ECO:0000256" key="2">
    <source>
        <dbReference type="ARBA" id="ARBA00002923"/>
    </source>
</evidence>
<evidence type="ECO:0000256" key="10">
    <source>
        <dbReference type="ARBA" id="ARBA00023098"/>
    </source>
</evidence>
<comment type="similarity">
    <text evidence="12">Belongs to the LpxC family.</text>
</comment>
<evidence type="ECO:0000256" key="6">
    <source>
        <dbReference type="ARBA" id="ARBA00022556"/>
    </source>
</evidence>
<dbReference type="GO" id="GO:0016020">
    <property type="term" value="C:membrane"/>
    <property type="evidence" value="ECO:0007669"/>
    <property type="project" value="GOC"/>
</dbReference>
<dbReference type="Proteomes" id="UP000572377">
    <property type="component" value="Unassembled WGS sequence"/>
</dbReference>
<sequence>MCRKEWPVQTSLKRDVQFVGIGLHSGRPARMTLKPATAGSGVRFCRVDVTDRDPFIPARFDLVSDTQLNTRLTNAGHVSVSTVEHLMAAIAGTGLHNVLVEIDGPEVPIMDGSARRFVHDILMAGLVTTRAPLRAWKVDREITFEDGGASATLRPSDAFTIDFEIDFSDPAIGRQARRLDMANGAFLRELADCRTFCRRAEVDYMQAHGLALGGSLDNAVVVDGAEVLNPGGFRRTDECVRHKMLDALGDLALAGAPVLGAYEGRRAGHGVTNRLLRKAFATPGALRLVEVTPEIAARLPGSGLLPADLAAVG</sequence>
<comment type="function">
    <text evidence="2 12">Catalyzes the hydrolysis of UDP-3-O-myristoyl-N-acetylglucosamine to form UDP-3-O-myristoylglucosamine and acetate, the committed step in lipid A biosynthesis.</text>
</comment>
<feature type="binding site" evidence="12">
    <location>
        <position position="242"/>
    </location>
    <ligand>
        <name>Zn(2+)</name>
        <dbReference type="ChEBI" id="CHEBI:29105"/>
    </ligand>
</feature>
<dbReference type="Gene3D" id="3.30.230.20">
    <property type="entry name" value="lpxc deacetylase, domain 1"/>
    <property type="match status" value="1"/>
</dbReference>
<keyword evidence="8 12" id="KW-0378">Hydrolase</keyword>
<feature type="binding site" evidence="12">
    <location>
        <position position="246"/>
    </location>
    <ligand>
        <name>Zn(2+)</name>
        <dbReference type="ChEBI" id="CHEBI:29105"/>
    </ligand>
</feature>
<dbReference type="InterPro" id="IPR020568">
    <property type="entry name" value="Ribosomal_Su5_D2-typ_SF"/>
</dbReference>
<evidence type="ECO:0000256" key="8">
    <source>
        <dbReference type="ARBA" id="ARBA00022801"/>
    </source>
</evidence>
<dbReference type="HAMAP" id="MF_00388">
    <property type="entry name" value="LpxC"/>
    <property type="match status" value="1"/>
</dbReference>
<name>A0A849L148_9RHOB</name>
<evidence type="ECO:0000256" key="7">
    <source>
        <dbReference type="ARBA" id="ARBA00022723"/>
    </source>
</evidence>
<gene>
    <name evidence="12" type="primary">lpxC</name>
    <name evidence="13" type="ORF">HMH01_06150</name>
</gene>
<dbReference type="Pfam" id="PF03331">
    <property type="entry name" value="LpxC"/>
    <property type="match status" value="1"/>
</dbReference>
<keyword evidence="14" id="KW-1185">Reference proteome</keyword>
<dbReference type="GO" id="GO:0103117">
    <property type="term" value="F:UDP-3-O-acyl-N-acetylglucosamine deacetylase activity"/>
    <property type="evidence" value="ECO:0007669"/>
    <property type="project" value="UniProtKB-UniRule"/>
</dbReference>
<keyword evidence="5 12" id="KW-0444">Lipid biosynthesis</keyword>
<comment type="caution">
    <text evidence="13">The sequence shown here is derived from an EMBL/GenBank/DDBJ whole genome shotgun (WGS) entry which is preliminary data.</text>
</comment>
<evidence type="ECO:0000313" key="14">
    <source>
        <dbReference type="Proteomes" id="UP000572377"/>
    </source>
</evidence>
<keyword evidence="6 12" id="KW-0441">Lipid A biosynthesis</keyword>
<accession>A0A849L148</accession>
<dbReference type="AlphaFoldDB" id="A0A849L148"/>
<evidence type="ECO:0000313" key="13">
    <source>
        <dbReference type="EMBL" id="NNU80018.1"/>
    </source>
</evidence>
<evidence type="ECO:0000256" key="4">
    <source>
        <dbReference type="ARBA" id="ARBA00012745"/>
    </source>
</evidence>
<dbReference type="InterPro" id="IPR015870">
    <property type="entry name" value="UDP-acyl_N-AcGlcN_deAcase_N"/>
</dbReference>
<dbReference type="EC" id="3.5.1.108" evidence="4 12"/>
<dbReference type="InterPro" id="IPR011334">
    <property type="entry name" value="UDP-acyl_GlcNac_deAcase_C"/>
</dbReference>
<organism evidence="13 14">
    <name type="scientific">Halovulum dunhuangense</name>
    <dbReference type="NCBI Taxonomy" id="1505036"/>
    <lineage>
        <taxon>Bacteria</taxon>
        <taxon>Pseudomonadati</taxon>
        <taxon>Pseudomonadota</taxon>
        <taxon>Alphaproteobacteria</taxon>
        <taxon>Rhodobacterales</taxon>
        <taxon>Paracoccaceae</taxon>
        <taxon>Halovulum</taxon>
    </lineage>
</organism>
<dbReference type="EMBL" id="JABFBC010000001">
    <property type="protein sequence ID" value="NNU80018.1"/>
    <property type="molecule type" value="Genomic_DNA"/>
</dbReference>
<evidence type="ECO:0000256" key="5">
    <source>
        <dbReference type="ARBA" id="ARBA00022516"/>
    </source>
</evidence>
<dbReference type="InterPro" id="IPR004463">
    <property type="entry name" value="UDP-acyl_GlcNac_deAcase"/>
</dbReference>
<feature type="active site" description="Proton donor" evidence="12">
    <location>
        <position position="269"/>
    </location>
</feature>
<dbReference type="GO" id="GO:0009245">
    <property type="term" value="P:lipid A biosynthetic process"/>
    <property type="evidence" value="ECO:0007669"/>
    <property type="project" value="UniProtKB-UniRule"/>
</dbReference>
<keyword evidence="9 12" id="KW-0862">Zinc</keyword>
<protein>
    <recommendedName>
        <fullName evidence="4 12">UDP-3-O-acyl-N-acetylglucosamine deacetylase</fullName>
        <shortName evidence="12">UDP-3-O-acyl-GlcNAc deacetylase</shortName>
        <ecNumber evidence="4 12">3.5.1.108</ecNumber>
    </recommendedName>
    <alternativeName>
        <fullName evidence="12">UDP-3-O-[R-3-hydroxymyristoyl]-N-acetylglucosamine deacetylase</fullName>
    </alternativeName>
</protein>
<dbReference type="NCBIfam" id="TIGR00325">
    <property type="entry name" value="lpxC"/>
    <property type="match status" value="1"/>
</dbReference>